<evidence type="ECO:0000256" key="1">
    <source>
        <dbReference type="ARBA" id="ARBA00005854"/>
    </source>
</evidence>
<comment type="caution">
    <text evidence="5">The sequence shown here is derived from an EMBL/GenBank/DDBJ whole genome shotgun (WGS) entry which is preliminary data.</text>
</comment>
<accession>A0ABR9LPV8</accession>
<evidence type="ECO:0000256" key="3">
    <source>
        <dbReference type="ARBA" id="ARBA00023027"/>
    </source>
</evidence>
<dbReference type="SUPFAM" id="SSF51735">
    <property type="entry name" value="NAD(P)-binding Rossmann-fold domains"/>
    <property type="match status" value="1"/>
</dbReference>
<dbReference type="PANTHER" id="PTHR42789">
    <property type="entry name" value="D-ISOMER SPECIFIC 2-HYDROXYACID DEHYDROGENASE FAMILY PROTEIN (AFU_ORTHOLOGUE AFUA_6G10090)"/>
    <property type="match status" value="1"/>
</dbReference>
<dbReference type="InterPro" id="IPR006140">
    <property type="entry name" value="D-isomer_DH_NAD-bd"/>
</dbReference>
<evidence type="ECO:0000259" key="4">
    <source>
        <dbReference type="Pfam" id="PF02826"/>
    </source>
</evidence>
<dbReference type="InterPro" id="IPR036291">
    <property type="entry name" value="NAD(P)-bd_dom_sf"/>
</dbReference>
<dbReference type="PANTHER" id="PTHR42789:SF1">
    <property type="entry name" value="D-ISOMER SPECIFIC 2-HYDROXYACID DEHYDROGENASE FAMILY PROTEIN (AFU_ORTHOLOGUE AFUA_6G10090)"/>
    <property type="match status" value="1"/>
</dbReference>
<proteinExistence type="inferred from homology"/>
<evidence type="ECO:0000313" key="5">
    <source>
        <dbReference type="EMBL" id="MBE1582678.1"/>
    </source>
</evidence>
<dbReference type="Gene3D" id="3.40.50.720">
    <property type="entry name" value="NAD(P)-binding Rossmann-like Domain"/>
    <property type="match status" value="1"/>
</dbReference>
<organism evidence="5 6">
    <name type="scientific">Nonomuraea angiospora</name>
    <dbReference type="NCBI Taxonomy" id="46172"/>
    <lineage>
        <taxon>Bacteria</taxon>
        <taxon>Bacillati</taxon>
        <taxon>Actinomycetota</taxon>
        <taxon>Actinomycetes</taxon>
        <taxon>Streptosporangiales</taxon>
        <taxon>Streptosporangiaceae</taxon>
        <taxon>Nonomuraea</taxon>
    </lineage>
</organism>
<evidence type="ECO:0000256" key="2">
    <source>
        <dbReference type="ARBA" id="ARBA00023002"/>
    </source>
</evidence>
<dbReference type="InterPro" id="IPR029753">
    <property type="entry name" value="D-isomer_DH_CS"/>
</dbReference>
<comment type="similarity">
    <text evidence="1">Belongs to the D-isomer specific 2-hydroxyacid dehydrogenase family.</text>
</comment>
<keyword evidence="6" id="KW-1185">Reference proteome</keyword>
<keyword evidence="3" id="KW-0520">NAD</keyword>
<gene>
    <name evidence="5" type="ORF">H4W80_000936</name>
</gene>
<dbReference type="Proteomes" id="UP000633509">
    <property type="component" value="Unassembled WGS sequence"/>
</dbReference>
<name>A0ABR9LPV8_9ACTN</name>
<dbReference type="Pfam" id="PF02826">
    <property type="entry name" value="2-Hacid_dh_C"/>
    <property type="match status" value="1"/>
</dbReference>
<protein>
    <submittedName>
        <fullName evidence="5">Phosphoglycerate dehydrogenase-like enzyme</fullName>
    </submittedName>
</protein>
<feature type="domain" description="D-isomer specific 2-hydroxyacid dehydrogenase NAD-binding" evidence="4">
    <location>
        <begin position="1"/>
        <end position="125"/>
    </location>
</feature>
<keyword evidence="2" id="KW-0560">Oxidoreductase</keyword>
<sequence>MARLLQAFDLTVLVSDPYATKADAEDLGTTPVPLPDLLRRSDIVTLHAPSLPGTRGLLDADRLALLPDHATVINTAGGSLIDTDALTAECVSGRLSAILDVTDPEPLPIGSPLFGLPNVQLTPHIPARVSP</sequence>
<dbReference type="EMBL" id="JADBEK010000001">
    <property type="protein sequence ID" value="MBE1582678.1"/>
    <property type="molecule type" value="Genomic_DNA"/>
</dbReference>
<dbReference type="InterPro" id="IPR050857">
    <property type="entry name" value="D-2-hydroxyacid_DH"/>
</dbReference>
<evidence type="ECO:0000313" key="6">
    <source>
        <dbReference type="Proteomes" id="UP000633509"/>
    </source>
</evidence>
<dbReference type="RefSeq" id="WP_318786699.1">
    <property type="nucleotide sequence ID" value="NZ_JADBEK010000001.1"/>
</dbReference>
<reference evidence="5 6" key="1">
    <citation type="submission" date="2020-10" db="EMBL/GenBank/DDBJ databases">
        <title>Sequencing the genomes of 1000 actinobacteria strains.</title>
        <authorList>
            <person name="Klenk H.-P."/>
        </authorList>
    </citation>
    <scope>NUCLEOTIDE SEQUENCE [LARGE SCALE GENOMIC DNA]</scope>
    <source>
        <strain evidence="5 6">DSM 43173</strain>
    </source>
</reference>
<dbReference type="PROSITE" id="PS00670">
    <property type="entry name" value="D_2_HYDROXYACID_DH_2"/>
    <property type="match status" value="1"/>
</dbReference>